<dbReference type="InterPro" id="IPR012506">
    <property type="entry name" value="TMEM86B-like"/>
</dbReference>
<comment type="similarity">
    <text evidence="2">Belongs to the TMEM86 family.</text>
</comment>
<evidence type="ECO:0000256" key="3">
    <source>
        <dbReference type="ARBA" id="ARBA00022692"/>
    </source>
</evidence>
<accession>A0ABW3NED8</accession>
<keyword evidence="3 6" id="KW-0812">Transmembrane</keyword>
<dbReference type="PANTHER" id="PTHR31885:SF6">
    <property type="entry name" value="GH04784P"/>
    <property type="match status" value="1"/>
</dbReference>
<feature type="transmembrane region" description="Helical" evidence="6">
    <location>
        <begin position="101"/>
        <end position="119"/>
    </location>
</feature>
<comment type="subcellular location">
    <subcellularLocation>
        <location evidence="1">Membrane</location>
        <topology evidence="1">Multi-pass membrane protein</topology>
    </subcellularLocation>
</comment>
<keyword evidence="5 6" id="KW-0472">Membrane</keyword>
<evidence type="ECO:0000313" key="7">
    <source>
        <dbReference type="EMBL" id="MFD1064661.1"/>
    </source>
</evidence>
<feature type="transmembrane region" description="Helical" evidence="6">
    <location>
        <begin position="25"/>
        <end position="44"/>
    </location>
</feature>
<dbReference type="RefSeq" id="WP_379590112.1">
    <property type="nucleotide sequence ID" value="NZ_JBHTKK010000001.1"/>
</dbReference>
<dbReference type="PANTHER" id="PTHR31885">
    <property type="entry name" value="GH04784P"/>
    <property type="match status" value="1"/>
</dbReference>
<feature type="transmembrane region" description="Helical" evidence="6">
    <location>
        <begin position="131"/>
        <end position="152"/>
    </location>
</feature>
<organism evidence="7 8">
    <name type="scientific">Oceanobacillus locisalsi</name>
    <dbReference type="NCBI Taxonomy" id="546107"/>
    <lineage>
        <taxon>Bacteria</taxon>
        <taxon>Bacillati</taxon>
        <taxon>Bacillota</taxon>
        <taxon>Bacilli</taxon>
        <taxon>Bacillales</taxon>
        <taxon>Bacillaceae</taxon>
        <taxon>Oceanobacillus</taxon>
    </lineage>
</organism>
<comment type="caution">
    <text evidence="7">The sequence shown here is derived from an EMBL/GenBank/DDBJ whole genome shotgun (WGS) entry which is preliminary data.</text>
</comment>
<gene>
    <name evidence="7" type="ORF">ACFQ19_01360</name>
</gene>
<evidence type="ECO:0000256" key="2">
    <source>
        <dbReference type="ARBA" id="ARBA00007375"/>
    </source>
</evidence>
<evidence type="ECO:0000256" key="6">
    <source>
        <dbReference type="SAM" id="Phobius"/>
    </source>
</evidence>
<evidence type="ECO:0000256" key="1">
    <source>
        <dbReference type="ARBA" id="ARBA00004141"/>
    </source>
</evidence>
<dbReference type="Pfam" id="PF07947">
    <property type="entry name" value="YhhN"/>
    <property type="match status" value="1"/>
</dbReference>
<evidence type="ECO:0000313" key="8">
    <source>
        <dbReference type="Proteomes" id="UP001597041"/>
    </source>
</evidence>
<reference evidence="8" key="1">
    <citation type="journal article" date="2019" name="Int. J. Syst. Evol. Microbiol.">
        <title>The Global Catalogue of Microorganisms (GCM) 10K type strain sequencing project: providing services to taxonomists for standard genome sequencing and annotation.</title>
        <authorList>
            <consortium name="The Broad Institute Genomics Platform"/>
            <consortium name="The Broad Institute Genome Sequencing Center for Infectious Disease"/>
            <person name="Wu L."/>
            <person name="Ma J."/>
        </authorList>
    </citation>
    <scope>NUCLEOTIDE SEQUENCE [LARGE SCALE GENOMIC DNA]</scope>
    <source>
        <strain evidence="8">CCUG 56608</strain>
    </source>
</reference>
<name>A0ABW3NED8_9BACI</name>
<dbReference type="EMBL" id="JBHTKK010000001">
    <property type="protein sequence ID" value="MFD1064661.1"/>
    <property type="molecule type" value="Genomic_DNA"/>
</dbReference>
<keyword evidence="4 6" id="KW-1133">Transmembrane helix</keyword>
<feature type="transmembrane region" description="Helical" evidence="6">
    <location>
        <begin position="74"/>
        <end position="94"/>
    </location>
</feature>
<feature type="transmembrane region" description="Helical" evidence="6">
    <location>
        <begin position="53"/>
        <end position="68"/>
    </location>
</feature>
<feature type="transmembrane region" description="Helical" evidence="6">
    <location>
        <begin position="159"/>
        <end position="182"/>
    </location>
</feature>
<keyword evidence="8" id="KW-1185">Reference proteome</keyword>
<proteinExistence type="inferred from homology"/>
<sequence>MLYRLPILILTTGFVYIFISPSEPLAFSIFFKVIPMVLILIYAFEQSMPIRKAVHYWIIGGIAFGLIGDATLQWFFIGWTAFFIGHIFYIIGFIKKWRFSLPKSLSAIPLILFAIWIDYQLLNHLHAGGETAYIIPVIAYTVILVLMSFTAIMTGNRWAILGSILFIISDSILAWSTFITGFTGAHEVMMLTYYSAQFLIAHSLFTLDTSQKGMAW</sequence>
<protein>
    <submittedName>
        <fullName evidence="7">Lysoplasmalogenase</fullName>
    </submittedName>
</protein>
<evidence type="ECO:0000256" key="4">
    <source>
        <dbReference type="ARBA" id="ARBA00022989"/>
    </source>
</evidence>
<dbReference type="Proteomes" id="UP001597041">
    <property type="component" value="Unassembled WGS sequence"/>
</dbReference>
<evidence type="ECO:0000256" key="5">
    <source>
        <dbReference type="ARBA" id="ARBA00023136"/>
    </source>
</evidence>